<keyword evidence="2 4" id="KW-1133">Transmembrane helix</keyword>
<keyword evidence="1 4" id="KW-0812">Transmembrane</keyword>
<dbReference type="EMBL" id="WWCL01000001">
    <property type="protein sequence ID" value="MYN43636.1"/>
    <property type="molecule type" value="Genomic_DNA"/>
</dbReference>
<evidence type="ECO:0000256" key="2">
    <source>
        <dbReference type="ARBA" id="ARBA00022989"/>
    </source>
</evidence>
<evidence type="ECO:0000313" key="7">
    <source>
        <dbReference type="Proteomes" id="UP000444316"/>
    </source>
</evidence>
<feature type="transmembrane region" description="Helical" evidence="4">
    <location>
        <begin position="322"/>
        <end position="343"/>
    </location>
</feature>
<dbReference type="InterPro" id="IPR020846">
    <property type="entry name" value="MFS_dom"/>
</dbReference>
<dbReference type="Gene3D" id="1.20.1250.20">
    <property type="entry name" value="MFS general substrate transporter like domains"/>
    <property type="match status" value="2"/>
</dbReference>
<comment type="caution">
    <text evidence="6">The sequence shown here is derived from an EMBL/GenBank/DDBJ whole genome shotgun (WGS) entry which is preliminary data.</text>
</comment>
<dbReference type="PANTHER" id="PTHR23521">
    <property type="entry name" value="TRANSPORTER MFS SUPERFAMILY"/>
    <property type="match status" value="1"/>
</dbReference>
<feature type="transmembrane region" description="Helical" evidence="4">
    <location>
        <begin position="132"/>
        <end position="152"/>
    </location>
</feature>
<feature type="transmembrane region" description="Helical" evidence="4">
    <location>
        <begin position="98"/>
        <end position="120"/>
    </location>
</feature>
<evidence type="ECO:0000256" key="1">
    <source>
        <dbReference type="ARBA" id="ARBA00022692"/>
    </source>
</evidence>
<gene>
    <name evidence="6" type="ORF">GTP23_00965</name>
</gene>
<organism evidence="6 7">
    <name type="scientific">Duganella fentianensis</name>
    <dbReference type="NCBI Taxonomy" id="2692177"/>
    <lineage>
        <taxon>Bacteria</taxon>
        <taxon>Pseudomonadati</taxon>
        <taxon>Pseudomonadota</taxon>
        <taxon>Betaproteobacteria</taxon>
        <taxon>Burkholderiales</taxon>
        <taxon>Oxalobacteraceae</taxon>
        <taxon>Telluria group</taxon>
        <taxon>Duganella</taxon>
    </lineage>
</organism>
<dbReference type="PANTHER" id="PTHR23521:SF3">
    <property type="entry name" value="MFS TRANSPORTER"/>
    <property type="match status" value="1"/>
</dbReference>
<name>A0A845HXK8_9BURK</name>
<dbReference type="Proteomes" id="UP000444316">
    <property type="component" value="Unassembled WGS sequence"/>
</dbReference>
<dbReference type="Pfam" id="PF07690">
    <property type="entry name" value="MFS_1"/>
    <property type="match status" value="1"/>
</dbReference>
<evidence type="ECO:0000259" key="5">
    <source>
        <dbReference type="PROSITE" id="PS50850"/>
    </source>
</evidence>
<feature type="transmembrane region" description="Helical" evidence="4">
    <location>
        <begin position="266"/>
        <end position="285"/>
    </location>
</feature>
<dbReference type="RefSeq" id="WP_161033482.1">
    <property type="nucleotide sequence ID" value="NZ_WWCL01000001.1"/>
</dbReference>
<evidence type="ECO:0000256" key="3">
    <source>
        <dbReference type="ARBA" id="ARBA00023136"/>
    </source>
</evidence>
<evidence type="ECO:0000313" key="6">
    <source>
        <dbReference type="EMBL" id="MYN43636.1"/>
    </source>
</evidence>
<feature type="transmembrane region" description="Helical" evidence="4">
    <location>
        <begin position="291"/>
        <end position="315"/>
    </location>
</feature>
<keyword evidence="7" id="KW-1185">Reference proteome</keyword>
<dbReference type="CDD" id="cd17477">
    <property type="entry name" value="MFS_YcaD_like"/>
    <property type="match status" value="1"/>
</dbReference>
<feature type="transmembrane region" description="Helical" evidence="4">
    <location>
        <begin position="355"/>
        <end position="375"/>
    </location>
</feature>
<evidence type="ECO:0000256" key="4">
    <source>
        <dbReference type="SAM" id="Phobius"/>
    </source>
</evidence>
<feature type="transmembrane region" description="Helical" evidence="4">
    <location>
        <begin position="231"/>
        <end position="254"/>
    </location>
</feature>
<dbReference type="InterPro" id="IPR047200">
    <property type="entry name" value="MFS_YcaD-like"/>
</dbReference>
<feature type="transmembrane region" description="Helical" evidence="4">
    <location>
        <begin position="43"/>
        <end position="62"/>
    </location>
</feature>
<reference evidence="6" key="1">
    <citation type="submission" date="2019-12" db="EMBL/GenBank/DDBJ databases">
        <title>Novel species isolated from a subtropical stream in China.</title>
        <authorList>
            <person name="Lu H."/>
        </authorList>
    </citation>
    <scope>NUCLEOTIDE SEQUENCE [LARGE SCALE GENOMIC DNA]</scope>
    <source>
        <strain evidence="6">FT93W</strain>
    </source>
</reference>
<dbReference type="InterPro" id="IPR011701">
    <property type="entry name" value="MFS"/>
</dbReference>
<dbReference type="GO" id="GO:0022857">
    <property type="term" value="F:transmembrane transporter activity"/>
    <property type="evidence" value="ECO:0007669"/>
    <property type="project" value="InterPro"/>
</dbReference>
<dbReference type="PROSITE" id="PS50850">
    <property type="entry name" value="MFS"/>
    <property type="match status" value="1"/>
</dbReference>
<accession>A0A845HXK8</accession>
<protein>
    <submittedName>
        <fullName evidence="6">MFS transporter</fullName>
    </submittedName>
</protein>
<feature type="domain" description="Major facilitator superfamily (MFS) profile" evidence="5">
    <location>
        <begin position="8"/>
        <end position="376"/>
    </location>
</feature>
<keyword evidence="3 4" id="KW-0472">Membrane</keyword>
<dbReference type="InterPro" id="IPR036259">
    <property type="entry name" value="MFS_trans_sf"/>
</dbReference>
<sequence length="392" mass="41276">MKTMPWRDFIALVASIGVVGLGLGATIPLTALTLDSRGIGTDIIGIITAASAFGILAAAPFVSRWTASHGPRGSMIAAIIAGGLSTALMEFTDSLICWGLLRFIFGAAMGVLFTIGEAWVNRLAPVNSRGRVVAMYTTSFTLFQLIGPALVAQMEGRVSMPFAVCGALFLLALPGMVLISGGAHEDDDEPHVSWQRVLPRMLMIVAGAAFFALFDTLALSLLPLYAIRHGIATELALLSATVVLVGDTALQFVFGWLADHVGRRKVHTGCGIAVCVLLPILPFAAGTPWLWWTVLLMLGATAGAIYMLSLVACGARFNGQSLVAASAVVNASWGITSSGGPLLTGVLMQTVGINALPAVLWCGAAIFVGTAWWEYRQGYIERQERKVAPSTS</sequence>
<dbReference type="SUPFAM" id="SSF103473">
    <property type="entry name" value="MFS general substrate transporter"/>
    <property type="match status" value="1"/>
</dbReference>
<feature type="transmembrane region" description="Helical" evidence="4">
    <location>
        <begin position="74"/>
        <end position="92"/>
    </location>
</feature>
<dbReference type="GO" id="GO:0005886">
    <property type="term" value="C:plasma membrane"/>
    <property type="evidence" value="ECO:0007669"/>
    <property type="project" value="TreeGrafter"/>
</dbReference>
<feature type="transmembrane region" description="Helical" evidence="4">
    <location>
        <begin position="201"/>
        <end position="225"/>
    </location>
</feature>
<dbReference type="AlphaFoldDB" id="A0A845HXK8"/>
<feature type="transmembrane region" description="Helical" evidence="4">
    <location>
        <begin position="158"/>
        <end position="180"/>
    </location>
</feature>
<proteinExistence type="predicted"/>